<keyword evidence="7" id="KW-0228">DNA excision</keyword>
<dbReference type="Gene3D" id="1.20.1580.10">
    <property type="entry name" value="ABC transporter ATPase like domain"/>
    <property type="match status" value="3"/>
</dbReference>
<keyword evidence="8" id="KW-0863">Zinc-finger</keyword>
<evidence type="ECO:0000313" key="18">
    <source>
        <dbReference type="EMBL" id="WQD39464.1"/>
    </source>
</evidence>
<dbReference type="Proteomes" id="UP001325680">
    <property type="component" value="Chromosome"/>
</dbReference>
<evidence type="ECO:0000256" key="5">
    <source>
        <dbReference type="ARBA" id="ARBA00022741"/>
    </source>
</evidence>
<evidence type="ECO:0000259" key="17">
    <source>
        <dbReference type="PROSITE" id="PS50893"/>
    </source>
</evidence>
<dbReference type="InterPro" id="IPR017871">
    <property type="entry name" value="ABC_transporter-like_CS"/>
</dbReference>
<evidence type="ECO:0000256" key="4">
    <source>
        <dbReference type="ARBA" id="ARBA00022737"/>
    </source>
</evidence>
<organism evidence="18 19">
    <name type="scientific">Niabella yanshanensis</name>
    <dbReference type="NCBI Taxonomy" id="577386"/>
    <lineage>
        <taxon>Bacteria</taxon>
        <taxon>Pseudomonadati</taxon>
        <taxon>Bacteroidota</taxon>
        <taxon>Chitinophagia</taxon>
        <taxon>Chitinophagales</taxon>
        <taxon>Chitinophagaceae</taxon>
        <taxon>Niabella</taxon>
    </lineage>
</organism>
<dbReference type="Pfam" id="PF00005">
    <property type="entry name" value="ABC_tran"/>
    <property type="match status" value="1"/>
</dbReference>
<keyword evidence="2" id="KW-0963">Cytoplasm</keyword>
<evidence type="ECO:0000256" key="15">
    <source>
        <dbReference type="ARBA" id="ARBA00039316"/>
    </source>
</evidence>
<evidence type="ECO:0000256" key="10">
    <source>
        <dbReference type="ARBA" id="ARBA00022840"/>
    </source>
</evidence>
<evidence type="ECO:0000256" key="2">
    <source>
        <dbReference type="ARBA" id="ARBA00022490"/>
    </source>
</evidence>
<keyword evidence="11" id="KW-0267">Excision nuclease</keyword>
<evidence type="ECO:0000256" key="6">
    <source>
        <dbReference type="ARBA" id="ARBA00022763"/>
    </source>
</evidence>
<dbReference type="Gene3D" id="3.40.50.300">
    <property type="entry name" value="P-loop containing nucleotide triphosphate hydrolases"/>
    <property type="match status" value="3"/>
</dbReference>
<dbReference type="PROSITE" id="PS50893">
    <property type="entry name" value="ABC_TRANSPORTER_2"/>
    <property type="match status" value="2"/>
</dbReference>
<dbReference type="Gene3D" id="1.10.8.280">
    <property type="entry name" value="ABC transporter ATPase domain-like"/>
    <property type="match status" value="2"/>
</dbReference>
<dbReference type="Pfam" id="PF17755">
    <property type="entry name" value="UvrA_DNA-bind"/>
    <property type="match status" value="1"/>
</dbReference>
<reference evidence="18 19" key="1">
    <citation type="submission" date="2023-12" db="EMBL/GenBank/DDBJ databases">
        <title>Genome sequencing and assembly of bacterial species from a model synthetic community.</title>
        <authorList>
            <person name="Hogle S.L."/>
        </authorList>
    </citation>
    <scope>NUCLEOTIDE SEQUENCE [LARGE SCALE GENOMIC DNA]</scope>
    <source>
        <strain evidence="18 19">HAMBI_3031</strain>
    </source>
</reference>
<accession>A0ABZ0WAD2</accession>
<evidence type="ECO:0000313" key="19">
    <source>
        <dbReference type="Proteomes" id="UP001325680"/>
    </source>
</evidence>
<keyword evidence="5" id="KW-0547">Nucleotide-binding</keyword>
<keyword evidence="6" id="KW-0227">DNA damage</keyword>
<name>A0ABZ0WAD2_9BACT</name>
<keyword evidence="10 18" id="KW-0067">ATP-binding</keyword>
<dbReference type="GO" id="GO:0005524">
    <property type="term" value="F:ATP binding"/>
    <property type="evidence" value="ECO:0007669"/>
    <property type="project" value="UniProtKB-KW"/>
</dbReference>
<feature type="domain" description="ABC transporter" evidence="17">
    <location>
        <begin position="609"/>
        <end position="934"/>
    </location>
</feature>
<dbReference type="PANTHER" id="PTHR43152:SF3">
    <property type="entry name" value="UVRABC SYSTEM PROTEIN A"/>
    <property type="match status" value="1"/>
</dbReference>
<keyword evidence="3" id="KW-0479">Metal-binding</keyword>
<evidence type="ECO:0000256" key="16">
    <source>
        <dbReference type="ARBA" id="ARBA00042156"/>
    </source>
</evidence>
<dbReference type="PANTHER" id="PTHR43152">
    <property type="entry name" value="UVRABC SYSTEM PROTEIN A"/>
    <property type="match status" value="1"/>
</dbReference>
<dbReference type="InterPro" id="IPR027417">
    <property type="entry name" value="P-loop_NTPase"/>
</dbReference>
<keyword evidence="9" id="KW-0862">Zinc</keyword>
<dbReference type="EMBL" id="CP139960">
    <property type="protein sequence ID" value="WQD39464.1"/>
    <property type="molecule type" value="Genomic_DNA"/>
</dbReference>
<dbReference type="InterPro" id="IPR013815">
    <property type="entry name" value="ATP_grasp_subdomain_1"/>
</dbReference>
<sequence>MAAQKKSNGEILIKGAKVHNLKDVTVSIPRNKFIVVTGVSGSGKSSLTIDTLYAEGQRRYAESLSAYARQFLNRMNKPEVDYIKGLCPAIAIEQKVITRTPRSTVGTMTEIYDYLRLLFARAGVTISPVSGQEVKKDDVADVVSAIQKLKEGDRVFILVKFKQHRNRDIKEELNILMQKGFSRIAMDTNEAGEGMAVKRIEDFLEMDAADVTKLFQAGKGKKESAYILIDRIVVKDFDEDDIHRLGDSIGTAFYEGEGDVYVEVIPQTGKKKLLNFNSRFELDGIVFEEPQPNLFSFNNPLGACPACEGFSLVLGIDTDLVIPDKRLSVYEGAVAPWKGEKLGKWKDAFVRSAAKDNFPVHKPIADLTKEQYNYLWKTRGGINDFFREVEQNLYKVQYRVLLSRYRGRTTCPDCNGYRLRKEALYVQVGGKNIGELCEMPARDLKTWFDQLKLTNHQKEIAKRILIEINNRLDTLLKVGLGYLTMNRVANTLSGGESQRIQLTRSLGSNLTNSLYILDEPSIGLHSRDTSNLIKVLKELRDLNNTVVVVEHDEMVMQQADHIIDMGPLASHLGGEVVAEGDFKTLIKNPESLTGKYLSGEFSIAPPKTVRKWNRSIKVEGARHNNLKDITVAFPLNVLCVVSGVSGSGKTTLVKQILYPALQKMKGEFSGDKVGFHKAITGDVEHVQQIEMVDQNPIGKSSRSNPVTYIKAYDEIRDLFAKQPLSKMRGFQPKHFSFNVDGGRCDTCKGEGEQIVEMQFLADVHLVCESCGGKRFKEEILEVKYKDKSIFDVLEMSVDEAIDFFADERKLSDAIRPLSDVGLGYVKLGQSSDTLSGGEAQRVKLASFLGKGKASNKVLFIFDEPTTGLHFHDIKKLLASFNALIEQGHSILVIEHNIDVIRSADWLIELGPDAGDGGGELVFAGKPTDIKKVKQSFTSKYI</sequence>
<keyword evidence="19" id="KW-1185">Reference proteome</keyword>
<dbReference type="InterPro" id="IPR003439">
    <property type="entry name" value="ABC_transporter-like_ATP-bd"/>
</dbReference>
<dbReference type="SUPFAM" id="SSF52540">
    <property type="entry name" value="P-loop containing nucleoside triphosphate hydrolases"/>
    <property type="match status" value="2"/>
</dbReference>
<keyword evidence="13" id="KW-0234">DNA repair</keyword>
<dbReference type="PROSITE" id="PS00211">
    <property type="entry name" value="ABC_TRANSPORTER_1"/>
    <property type="match status" value="1"/>
</dbReference>
<evidence type="ECO:0000256" key="8">
    <source>
        <dbReference type="ARBA" id="ARBA00022771"/>
    </source>
</evidence>
<comment type="similarity">
    <text evidence="14">Belongs to the ABC transporter superfamily. UvrA family.</text>
</comment>
<gene>
    <name evidence="18" type="ORF">U0035_04800</name>
</gene>
<feature type="domain" description="ABC transporter" evidence="17">
    <location>
        <begin position="370"/>
        <end position="598"/>
    </location>
</feature>
<evidence type="ECO:0000256" key="1">
    <source>
        <dbReference type="ARBA" id="ARBA00004496"/>
    </source>
</evidence>
<evidence type="ECO:0000256" key="13">
    <source>
        <dbReference type="ARBA" id="ARBA00023204"/>
    </source>
</evidence>
<evidence type="ECO:0000256" key="14">
    <source>
        <dbReference type="ARBA" id="ARBA00038000"/>
    </source>
</evidence>
<dbReference type="RefSeq" id="WP_114788907.1">
    <property type="nucleotide sequence ID" value="NZ_CP139960.1"/>
</dbReference>
<keyword evidence="4" id="KW-0677">Repeat</keyword>
<dbReference type="Pfam" id="PF17760">
    <property type="entry name" value="UvrA_inter"/>
    <property type="match status" value="1"/>
</dbReference>
<evidence type="ECO:0000256" key="3">
    <source>
        <dbReference type="ARBA" id="ARBA00022723"/>
    </source>
</evidence>
<evidence type="ECO:0000256" key="12">
    <source>
        <dbReference type="ARBA" id="ARBA00023125"/>
    </source>
</evidence>
<dbReference type="InterPro" id="IPR041102">
    <property type="entry name" value="UvrA_inter"/>
</dbReference>
<evidence type="ECO:0000256" key="9">
    <source>
        <dbReference type="ARBA" id="ARBA00022833"/>
    </source>
</evidence>
<evidence type="ECO:0000256" key="7">
    <source>
        <dbReference type="ARBA" id="ARBA00022769"/>
    </source>
</evidence>
<comment type="subcellular location">
    <subcellularLocation>
        <location evidence="1">Cytoplasm</location>
    </subcellularLocation>
</comment>
<evidence type="ECO:0000256" key="11">
    <source>
        <dbReference type="ARBA" id="ARBA00022881"/>
    </source>
</evidence>
<dbReference type="Gene3D" id="3.30.1490.20">
    <property type="entry name" value="ATP-grasp fold, A domain"/>
    <property type="match status" value="1"/>
</dbReference>
<proteinExistence type="inferred from homology"/>
<keyword evidence="12" id="KW-0238">DNA-binding</keyword>
<dbReference type="InterPro" id="IPR041552">
    <property type="entry name" value="UvrA_DNA-bd"/>
</dbReference>
<protein>
    <recommendedName>
        <fullName evidence="15">UvrABC system protein A</fullName>
    </recommendedName>
    <alternativeName>
        <fullName evidence="16">Excinuclease ABC subunit A</fullName>
    </alternativeName>
</protein>